<protein>
    <submittedName>
        <fullName evidence="2">Uncharacterized protein</fullName>
    </submittedName>
</protein>
<evidence type="ECO:0000256" key="1">
    <source>
        <dbReference type="SAM" id="MobiDB-lite"/>
    </source>
</evidence>
<sequence>MRSHTKGVRKEETTTARHQTVGYQREEKGKRDAPRRQSVRHLPADQASCAIVVAQRDAYALVAPEGGTDNANPNTAVNTPLPQS</sequence>
<dbReference type="Proteomes" id="UP000017861">
    <property type="component" value="Unassembled WGS sequence"/>
</dbReference>
<evidence type="ECO:0000313" key="2">
    <source>
        <dbReference type="EMBL" id="ESS55312.1"/>
    </source>
</evidence>
<name>V5ANU1_TRYCR</name>
<evidence type="ECO:0000313" key="3">
    <source>
        <dbReference type="Proteomes" id="UP000017861"/>
    </source>
</evidence>
<dbReference type="AlphaFoldDB" id="V5ANU1"/>
<accession>V5ANU1</accession>
<feature type="compositionally biased region" description="Polar residues" evidence="1">
    <location>
        <begin position="69"/>
        <end position="84"/>
    </location>
</feature>
<feature type="compositionally biased region" description="Basic and acidic residues" evidence="1">
    <location>
        <begin position="24"/>
        <end position="35"/>
    </location>
</feature>
<proteinExistence type="predicted"/>
<reference evidence="2 3" key="1">
    <citation type="journal article" date="2014" name="Genome Announc.">
        <title>Trypanosoma cruzi Clone Dm28c Draft Genome Sequence.</title>
        <authorList>
            <person name="Grisard E.C."/>
            <person name="Teixeira S.M."/>
            <person name="de Almeida L.G."/>
            <person name="Stoco P.H."/>
            <person name="Gerber A.L."/>
            <person name="Talavera-Lopez C."/>
            <person name="Lima O.C."/>
            <person name="Andersson B."/>
            <person name="de Vasconcelos A.T."/>
        </authorList>
    </citation>
    <scope>NUCLEOTIDE SEQUENCE [LARGE SCALE GENOMIC DNA]</scope>
    <source>
        <strain evidence="2 3">Dm28c</strain>
    </source>
</reference>
<feature type="region of interest" description="Disordered" evidence="1">
    <location>
        <begin position="1"/>
        <end position="46"/>
    </location>
</feature>
<gene>
    <name evidence="2" type="ORF">TCDM_13224</name>
</gene>
<comment type="caution">
    <text evidence="2">The sequence shown here is derived from an EMBL/GenBank/DDBJ whole genome shotgun (WGS) entry which is preliminary data.</text>
</comment>
<organism evidence="2 3">
    <name type="scientific">Trypanosoma cruzi Dm28c</name>
    <dbReference type="NCBI Taxonomy" id="1416333"/>
    <lineage>
        <taxon>Eukaryota</taxon>
        <taxon>Discoba</taxon>
        <taxon>Euglenozoa</taxon>
        <taxon>Kinetoplastea</taxon>
        <taxon>Metakinetoplastina</taxon>
        <taxon>Trypanosomatida</taxon>
        <taxon>Trypanosomatidae</taxon>
        <taxon>Trypanosoma</taxon>
        <taxon>Schizotrypanum</taxon>
    </lineage>
</organism>
<dbReference type="VEuPathDB" id="TriTrypDB:TCDM_13224"/>
<dbReference type="EMBL" id="AYLP01000900">
    <property type="protein sequence ID" value="ESS55312.1"/>
    <property type="molecule type" value="Genomic_DNA"/>
</dbReference>
<feature type="region of interest" description="Disordered" evidence="1">
    <location>
        <begin position="64"/>
        <end position="84"/>
    </location>
</feature>